<dbReference type="Pfam" id="PF12796">
    <property type="entry name" value="Ank_2"/>
    <property type="match status" value="1"/>
</dbReference>
<dbReference type="PANTHER" id="PTHR44329:SF7">
    <property type="entry name" value="OS02G0608500 PROTEIN"/>
    <property type="match status" value="1"/>
</dbReference>
<dbReference type="InterPro" id="IPR001245">
    <property type="entry name" value="Ser-Thr/Tyr_kinase_cat_dom"/>
</dbReference>
<evidence type="ECO:0000256" key="2">
    <source>
        <dbReference type="ARBA" id="ARBA00022679"/>
    </source>
</evidence>
<feature type="domain" description="Protein kinase" evidence="8">
    <location>
        <begin position="153"/>
        <end position="425"/>
    </location>
</feature>
<evidence type="ECO:0000256" key="5">
    <source>
        <dbReference type="ARBA" id="ARBA00022840"/>
    </source>
</evidence>
<evidence type="ECO:0000259" key="8">
    <source>
        <dbReference type="PROSITE" id="PS50011"/>
    </source>
</evidence>
<dbReference type="AlphaFoldDB" id="A0A9R1WRQ9"/>
<feature type="compositionally biased region" description="Polar residues" evidence="7">
    <location>
        <begin position="31"/>
        <end position="51"/>
    </location>
</feature>
<accession>A0A9R1WRQ9</accession>
<dbReference type="GO" id="GO:0005524">
    <property type="term" value="F:ATP binding"/>
    <property type="evidence" value="ECO:0007669"/>
    <property type="project" value="UniProtKB-KW"/>
</dbReference>
<protein>
    <recommendedName>
        <fullName evidence="8">Protein kinase domain-containing protein</fullName>
    </recommendedName>
</protein>
<keyword evidence="5" id="KW-0067">ATP-binding</keyword>
<dbReference type="SUPFAM" id="SSF56112">
    <property type="entry name" value="Protein kinase-like (PK-like)"/>
    <property type="match status" value="1"/>
</dbReference>
<dbReference type="PROSITE" id="PS50297">
    <property type="entry name" value="ANK_REP_REGION"/>
    <property type="match status" value="1"/>
</dbReference>
<dbReference type="InterPro" id="IPR000719">
    <property type="entry name" value="Prot_kinase_dom"/>
</dbReference>
<dbReference type="SMART" id="SM00248">
    <property type="entry name" value="ANK"/>
    <property type="match status" value="2"/>
</dbReference>
<gene>
    <name evidence="9" type="ORF">LSAT_V11C100030490</name>
</gene>
<feature type="region of interest" description="Disordered" evidence="7">
    <location>
        <begin position="31"/>
        <end position="57"/>
    </location>
</feature>
<comment type="similarity">
    <text evidence="1">Belongs to the protein kinase superfamily. TKL Ser/Thr protein kinase family.</text>
</comment>
<evidence type="ECO:0000256" key="7">
    <source>
        <dbReference type="SAM" id="MobiDB-lite"/>
    </source>
</evidence>
<keyword evidence="2" id="KW-0808">Transferase</keyword>
<dbReference type="FunFam" id="3.30.200.20:FF:000180">
    <property type="entry name" value="serine/threonine-protein kinase STY46-like"/>
    <property type="match status" value="1"/>
</dbReference>
<comment type="caution">
    <text evidence="9">The sequence shown here is derived from an EMBL/GenBank/DDBJ whole genome shotgun (WGS) entry which is preliminary data.</text>
</comment>
<reference evidence="9 10" key="1">
    <citation type="journal article" date="2017" name="Nat. Commun.">
        <title>Genome assembly with in vitro proximity ligation data and whole-genome triplication in lettuce.</title>
        <authorList>
            <person name="Reyes-Chin-Wo S."/>
            <person name="Wang Z."/>
            <person name="Yang X."/>
            <person name="Kozik A."/>
            <person name="Arikit S."/>
            <person name="Song C."/>
            <person name="Xia L."/>
            <person name="Froenicke L."/>
            <person name="Lavelle D.O."/>
            <person name="Truco M.J."/>
            <person name="Xia R."/>
            <person name="Zhu S."/>
            <person name="Xu C."/>
            <person name="Xu H."/>
            <person name="Xu X."/>
            <person name="Cox K."/>
            <person name="Korf I."/>
            <person name="Meyers B.C."/>
            <person name="Michelmore R.W."/>
        </authorList>
    </citation>
    <scope>NUCLEOTIDE SEQUENCE [LARGE SCALE GENOMIC DNA]</scope>
    <source>
        <strain evidence="10">cv. Salinas</strain>
        <tissue evidence="9">Seedlings</tissue>
    </source>
</reference>
<dbReference type="Gene3D" id="1.25.40.20">
    <property type="entry name" value="Ankyrin repeat-containing domain"/>
    <property type="match status" value="1"/>
</dbReference>
<dbReference type="Proteomes" id="UP000235145">
    <property type="component" value="Unassembled WGS sequence"/>
</dbReference>
<dbReference type="InterPro" id="IPR002110">
    <property type="entry name" value="Ankyrin_rpt"/>
</dbReference>
<name>A0A9R1WRQ9_LACSA</name>
<keyword evidence="10" id="KW-1185">Reference proteome</keyword>
<evidence type="ECO:0000256" key="1">
    <source>
        <dbReference type="ARBA" id="ARBA00005843"/>
    </source>
</evidence>
<dbReference type="SUPFAM" id="SSF48403">
    <property type="entry name" value="Ankyrin repeat"/>
    <property type="match status" value="1"/>
</dbReference>
<dbReference type="PROSITE" id="PS50011">
    <property type="entry name" value="PROTEIN_KINASE_DOM"/>
    <property type="match status" value="1"/>
</dbReference>
<keyword evidence="4" id="KW-0418">Kinase</keyword>
<dbReference type="EMBL" id="NBSK02000001">
    <property type="protein sequence ID" value="KAJ0227610.1"/>
    <property type="molecule type" value="Genomic_DNA"/>
</dbReference>
<dbReference type="InterPro" id="IPR036770">
    <property type="entry name" value="Ankyrin_rpt-contain_sf"/>
</dbReference>
<dbReference type="InterPro" id="IPR051681">
    <property type="entry name" value="Ser/Thr_Kinases-Pseudokinases"/>
</dbReference>
<evidence type="ECO:0000313" key="9">
    <source>
        <dbReference type="EMBL" id="KAJ0227610.1"/>
    </source>
</evidence>
<feature type="repeat" description="ANK" evidence="6">
    <location>
        <begin position="103"/>
        <end position="135"/>
    </location>
</feature>
<dbReference type="PROSITE" id="PS50088">
    <property type="entry name" value="ANK_REPEAT"/>
    <property type="match status" value="1"/>
</dbReference>
<evidence type="ECO:0000256" key="6">
    <source>
        <dbReference type="PROSITE-ProRule" id="PRU00023"/>
    </source>
</evidence>
<dbReference type="InterPro" id="IPR011009">
    <property type="entry name" value="Kinase-like_dom_sf"/>
</dbReference>
<dbReference type="Gene3D" id="1.10.510.10">
    <property type="entry name" value="Transferase(Phosphotransferase) domain 1"/>
    <property type="match status" value="1"/>
</dbReference>
<dbReference type="Gene3D" id="3.30.200.20">
    <property type="entry name" value="Phosphorylase Kinase, domain 1"/>
    <property type="match status" value="1"/>
</dbReference>
<organism evidence="9 10">
    <name type="scientific">Lactuca sativa</name>
    <name type="common">Garden lettuce</name>
    <dbReference type="NCBI Taxonomy" id="4236"/>
    <lineage>
        <taxon>Eukaryota</taxon>
        <taxon>Viridiplantae</taxon>
        <taxon>Streptophyta</taxon>
        <taxon>Embryophyta</taxon>
        <taxon>Tracheophyta</taxon>
        <taxon>Spermatophyta</taxon>
        <taxon>Magnoliopsida</taxon>
        <taxon>eudicotyledons</taxon>
        <taxon>Gunneridae</taxon>
        <taxon>Pentapetalae</taxon>
        <taxon>asterids</taxon>
        <taxon>campanulids</taxon>
        <taxon>Asterales</taxon>
        <taxon>Asteraceae</taxon>
        <taxon>Cichorioideae</taxon>
        <taxon>Cichorieae</taxon>
        <taxon>Lactucinae</taxon>
        <taxon>Lactuca</taxon>
    </lineage>
</organism>
<dbReference type="GO" id="GO:0004674">
    <property type="term" value="F:protein serine/threonine kinase activity"/>
    <property type="evidence" value="ECO:0000318"/>
    <property type="project" value="GO_Central"/>
</dbReference>
<dbReference type="GO" id="GO:0007165">
    <property type="term" value="P:signal transduction"/>
    <property type="evidence" value="ECO:0000318"/>
    <property type="project" value="GO_Central"/>
</dbReference>
<dbReference type="Pfam" id="PF07714">
    <property type="entry name" value="PK_Tyr_Ser-Thr"/>
    <property type="match status" value="1"/>
</dbReference>
<evidence type="ECO:0000256" key="3">
    <source>
        <dbReference type="ARBA" id="ARBA00022741"/>
    </source>
</evidence>
<evidence type="ECO:0000313" key="10">
    <source>
        <dbReference type="Proteomes" id="UP000235145"/>
    </source>
</evidence>
<keyword evidence="3" id="KW-0547">Nucleotide-binding</keyword>
<proteinExistence type="inferred from homology"/>
<dbReference type="PIRSF" id="PIRSF000654">
    <property type="entry name" value="Integrin-linked_kinase"/>
    <property type="match status" value="1"/>
</dbReference>
<dbReference type="PANTHER" id="PTHR44329">
    <property type="entry name" value="SERINE/THREONINE-PROTEIN KINASE TNNI3K-RELATED"/>
    <property type="match status" value="1"/>
</dbReference>
<sequence length="434" mass="49294">MERAAQQLKRGISRQFSTGSMKLSGKFSFKRQSSFDPRTNSRFSLGRQSSLDPVRRTSANDDFTLPGNLDSTMQLLFLACKNDVQGVKELLDDGVDVNSIDLDGRTALHIAACEGHVEVVQLLLSRKANIDARDRWGSTACADAKYYGNVETYNILKARGAKVPGTYQVAKWNGTKVSVKILDKDSYSDPESINAFKHELTLLEKVRHPNVVQFVGAVTQNIPMMIVSEYHPRGDLRSYLQKKGKLSPSKALRFALDIARQDFVYFIFKGMNYLHECARNILLDSGGQLKVAGFGLIRLSKISPDKARLSRPVTVDRTNLYIAPEIYKDELFDRGADVYSFGIILFEMMEGAQPFHPKPPEEAVKLMCEDLKRPPFKIKSKYYPPDLKELIEECWYPELPIRPKFSEIIIRLDKIVGNCSKHGWWKDAFKLPWK</sequence>
<keyword evidence="6" id="KW-0040">ANK repeat</keyword>
<evidence type="ECO:0000256" key="4">
    <source>
        <dbReference type="ARBA" id="ARBA00022777"/>
    </source>
</evidence>